<comment type="similarity">
    <text evidence="1">Belongs to the HIBADH-related family.</text>
</comment>
<dbReference type="NCBIfam" id="TIGR01505">
    <property type="entry name" value="tartro_sem_red"/>
    <property type="match status" value="1"/>
</dbReference>
<dbReference type="InterPro" id="IPR006398">
    <property type="entry name" value="Tartro_sem_red"/>
</dbReference>
<dbReference type="OrthoDB" id="3185659at2"/>
<keyword evidence="8" id="KW-1185">Reference proteome</keyword>
<name>A0A1H5H6X0_9MICO</name>
<dbReference type="PANTHER" id="PTHR43060:SF15">
    <property type="entry name" value="3-HYDROXYISOBUTYRATE DEHYDROGENASE-LIKE 1, MITOCHONDRIAL-RELATED"/>
    <property type="match status" value="1"/>
</dbReference>
<dbReference type="InterPro" id="IPR013328">
    <property type="entry name" value="6PGD_dom2"/>
</dbReference>
<protein>
    <submittedName>
        <fullName evidence="7">2-hydroxy-3-oxopropionate reductase</fullName>
    </submittedName>
</protein>
<dbReference type="GO" id="GO:0050661">
    <property type="term" value="F:NADP binding"/>
    <property type="evidence" value="ECO:0007669"/>
    <property type="project" value="InterPro"/>
</dbReference>
<dbReference type="Pfam" id="PF03446">
    <property type="entry name" value="NAD_binding_2"/>
    <property type="match status" value="1"/>
</dbReference>
<dbReference type="Pfam" id="PF14833">
    <property type="entry name" value="NAD_binding_11"/>
    <property type="match status" value="1"/>
</dbReference>
<feature type="domain" description="3-hydroxyisobutyrate dehydrogenase-like NAD-binding" evidence="6">
    <location>
        <begin position="164"/>
        <end position="283"/>
    </location>
</feature>
<dbReference type="GO" id="GO:0051287">
    <property type="term" value="F:NAD binding"/>
    <property type="evidence" value="ECO:0007669"/>
    <property type="project" value="InterPro"/>
</dbReference>
<reference evidence="8" key="1">
    <citation type="submission" date="2016-10" db="EMBL/GenBank/DDBJ databases">
        <authorList>
            <person name="Varghese N."/>
            <person name="Submissions S."/>
        </authorList>
    </citation>
    <scope>NUCLEOTIDE SEQUENCE [LARGE SCALE GENOMIC DNA]</scope>
    <source>
        <strain evidence="8">DSM 21368</strain>
    </source>
</reference>
<dbReference type="AlphaFoldDB" id="A0A1H5H6X0"/>
<dbReference type="InterPro" id="IPR008927">
    <property type="entry name" value="6-PGluconate_DH-like_C_sf"/>
</dbReference>
<evidence type="ECO:0000256" key="3">
    <source>
        <dbReference type="ARBA" id="ARBA00023027"/>
    </source>
</evidence>
<dbReference type="InterPro" id="IPR029154">
    <property type="entry name" value="HIBADH-like_NADP-bd"/>
</dbReference>
<organism evidence="7 8">
    <name type="scientific">Ruania alba</name>
    <dbReference type="NCBI Taxonomy" id="648782"/>
    <lineage>
        <taxon>Bacteria</taxon>
        <taxon>Bacillati</taxon>
        <taxon>Actinomycetota</taxon>
        <taxon>Actinomycetes</taxon>
        <taxon>Micrococcales</taxon>
        <taxon>Ruaniaceae</taxon>
        <taxon>Ruania</taxon>
    </lineage>
</organism>
<evidence type="ECO:0000313" key="8">
    <source>
        <dbReference type="Proteomes" id="UP000199220"/>
    </source>
</evidence>
<dbReference type="Gene3D" id="1.10.1040.10">
    <property type="entry name" value="N-(1-d-carboxylethyl)-l-norvaline Dehydrogenase, domain 2"/>
    <property type="match status" value="1"/>
</dbReference>
<dbReference type="PIRSF" id="PIRSF000103">
    <property type="entry name" value="HIBADH"/>
    <property type="match status" value="1"/>
</dbReference>
<dbReference type="GO" id="GO:0008679">
    <property type="term" value="F:2-hydroxy-3-oxopropionate reductase activity"/>
    <property type="evidence" value="ECO:0007669"/>
    <property type="project" value="InterPro"/>
</dbReference>
<gene>
    <name evidence="7" type="ORF">SAMN04488554_1873</name>
</gene>
<keyword evidence="3" id="KW-0520">NAD</keyword>
<dbReference type="Gene3D" id="3.40.50.720">
    <property type="entry name" value="NAD(P)-binding Rossmann-like Domain"/>
    <property type="match status" value="1"/>
</dbReference>
<evidence type="ECO:0000256" key="1">
    <source>
        <dbReference type="ARBA" id="ARBA00009080"/>
    </source>
</evidence>
<dbReference type="STRING" id="648782.SAMN04488554_1873"/>
<feature type="active site" evidence="4">
    <location>
        <position position="170"/>
    </location>
</feature>
<dbReference type="PANTHER" id="PTHR43060">
    <property type="entry name" value="3-HYDROXYISOBUTYRATE DEHYDROGENASE-LIKE 1, MITOCHONDRIAL-RELATED"/>
    <property type="match status" value="1"/>
</dbReference>
<sequence length="291" mass="29404">MSSIGFVGPGIMGAPMITNLVAAGHQVLAYGRSEMSCTRILAAGAQVAGSPAEVADGADLVITMLPDTPDVEDVLGTGGLAAALMPGQIFVDMSTIRPDTTRDIHHSLAERGIMMLDAPVSGGEAAAHEGTLSIMVGGEASALDEAREVLECLGATITHVGPAGAGQLTKAANQLIVAANIQAVSEAIVLLESAGADLTSALAAINGGLAGSTVLTRKREAFINGSFEPGFRITLHNKDLRIVCSAADGAGIALPMTALVSQLMVAAVAQGLGHLDHSALLTLIRTCNSSH</sequence>
<dbReference type="EMBL" id="FNTX01000001">
    <property type="protein sequence ID" value="SEE23689.1"/>
    <property type="molecule type" value="Genomic_DNA"/>
</dbReference>
<keyword evidence="2" id="KW-0560">Oxidoreductase</keyword>
<evidence type="ECO:0000259" key="6">
    <source>
        <dbReference type="Pfam" id="PF14833"/>
    </source>
</evidence>
<evidence type="ECO:0000256" key="2">
    <source>
        <dbReference type="ARBA" id="ARBA00023002"/>
    </source>
</evidence>
<dbReference type="SUPFAM" id="SSF51735">
    <property type="entry name" value="NAD(P)-binding Rossmann-fold domains"/>
    <property type="match status" value="1"/>
</dbReference>
<dbReference type="InterPro" id="IPR036291">
    <property type="entry name" value="NAD(P)-bd_dom_sf"/>
</dbReference>
<dbReference type="InterPro" id="IPR006115">
    <property type="entry name" value="6PGDH_NADP-bd"/>
</dbReference>
<evidence type="ECO:0000256" key="4">
    <source>
        <dbReference type="PIRSR" id="PIRSR000103-1"/>
    </source>
</evidence>
<dbReference type="InterPro" id="IPR015815">
    <property type="entry name" value="HIBADH-related"/>
</dbReference>
<accession>A0A1H5H6X0</accession>
<dbReference type="GO" id="GO:0046487">
    <property type="term" value="P:glyoxylate metabolic process"/>
    <property type="evidence" value="ECO:0007669"/>
    <property type="project" value="InterPro"/>
</dbReference>
<dbReference type="Proteomes" id="UP000199220">
    <property type="component" value="Unassembled WGS sequence"/>
</dbReference>
<feature type="domain" description="6-phosphogluconate dehydrogenase NADP-binding" evidence="5">
    <location>
        <begin position="3"/>
        <end position="161"/>
    </location>
</feature>
<dbReference type="RefSeq" id="WP_089772664.1">
    <property type="nucleotide sequence ID" value="NZ_FNTX01000001.1"/>
</dbReference>
<evidence type="ECO:0000313" key="7">
    <source>
        <dbReference type="EMBL" id="SEE23689.1"/>
    </source>
</evidence>
<evidence type="ECO:0000259" key="5">
    <source>
        <dbReference type="Pfam" id="PF03446"/>
    </source>
</evidence>
<dbReference type="SUPFAM" id="SSF48179">
    <property type="entry name" value="6-phosphogluconate dehydrogenase C-terminal domain-like"/>
    <property type="match status" value="1"/>
</dbReference>
<proteinExistence type="inferred from homology"/>